<name>A0AAJ0D4Z6_9PEZI</name>
<dbReference type="AlphaFoldDB" id="A0AAJ0D4Z6"/>
<proteinExistence type="predicted"/>
<evidence type="ECO:0000313" key="2">
    <source>
        <dbReference type="Proteomes" id="UP001271007"/>
    </source>
</evidence>
<comment type="caution">
    <text evidence="1">The sequence shown here is derived from an EMBL/GenBank/DDBJ whole genome shotgun (WGS) entry which is preliminary data.</text>
</comment>
<accession>A0AAJ0D4Z6</accession>
<gene>
    <name evidence="1" type="ORF">LTR09_012275</name>
</gene>
<keyword evidence="2" id="KW-1185">Reference proteome</keyword>
<evidence type="ECO:0000313" key="1">
    <source>
        <dbReference type="EMBL" id="KAK3046227.1"/>
    </source>
</evidence>
<organism evidence="1 2">
    <name type="scientific">Extremus antarcticus</name>
    <dbReference type="NCBI Taxonomy" id="702011"/>
    <lineage>
        <taxon>Eukaryota</taxon>
        <taxon>Fungi</taxon>
        <taxon>Dikarya</taxon>
        <taxon>Ascomycota</taxon>
        <taxon>Pezizomycotina</taxon>
        <taxon>Dothideomycetes</taxon>
        <taxon>Dothideomycetidae</taxon>
        <taxon>Mycosphaerellales</taxon>
        <taxon>Extremaceae</taxon>
        <taxon>Extremus</taxon>
    </lineage>
</organism>
<sequence>MTSVCLDNVVSPTYAAGLLGFEEANAEDQRTWDFLLGLTRRAMKDALRPSLQSSTNGLSLEHYHNSMKRLEDYMLADQDPSIQLCLSKGAHHNQGDNCVIKLLFRTVYQSSYFPILAQW</sequence>
<protein>
    <submittedName>
        <fullName evidence="1">Uncharacterized protein</fullName>
    </submittedName>
</protein>
<dbReference type="EMBL" id="JAWDJX010000105">
    <property type="protein sequence ID" value="KAK3046227.1"/>
    <property type="molecule type" value="Genomic_DNA"/>
</dbReference>
<reference evidence="1" key="1">
    <citation type="submission" date="2023-04" db="EMBL/GenBank/DDBJ databases">
        <title>Black Yeasts Isolated from many extreme environments.</title>
        <authorList>
            <person name="Coleine C."/>
            <person name="Stajich J.E."/>
            <person name="Selbmann L."/>
        </authorList>
    </citation>
    <scope>NUCLEOTIDE SEQUENCE</scope>
    <source>
        <strain evidence="1">CCFEE 5312</strain>
    </source>
</reference>
<dbReference type="Proteomes" id="UP001271007">
    <property type="component" value="Unassembled WGS sequence"/>
</dbReference>